<dbReference type="EMBL" id="JAFEMO010000011">
    <property type="protein sequence ID" value="KAH7557409.1"/>
    <property type="molecule type" value="Genomic_DNA"/>
</dbReference>
<dbReference type="Proteomes" id="UP000827721">
    <property type="component" value="Unassembled WGS sequence"/>
</dbReference>
<keyword evidence="1" id="KW-0863">Zinc-finger</keyword>
<gene>
    <name evidence="2" type="ORF">JRO89_XS11G0149800</name>
</gene>
<comment type="similarity">
    <text evidence="1">Belongs to the FHY3/FAR1 family.</text>
</comment>
<keyword evidence="1" id="KW-0862">Zinc</keyword>
<evidence type="ECO:0000313" key="2">
    <source>
        <dbReference type="EMBL" id="KAH7557409.1"/>
    </source>
</evidence>
<name>A0ABQ8HFK7_9ROSI</name>
<comment type="caution">
    <text evidence="2">The sequence shown here is derived from an EMBL/GenBank/DDBJ whole genome shotgun (WGS) entry which is preliminary data.</text>
</comment>
<reference evidence="2 3" key="1">
    <citation type="submission" date="2021-02" db="EMBL/GenBank/DDBJ databases">
        <title>Plant Genome Project.</title>
        <authorList>
            <person name="Zhang R.-G."/>
        </authorList>
    </citation>
    <scope>NUCLEOTIDE SEQUENCE [LARGE SCALE GENOMIC DNA]</scope>
    <source>
        <tissue evidence="2">Leaves</tissue>
    </source>
</reference>
<organism evidence="2 3">
    <name type="scientific">Xanthoceras sorbifolium</name>
    <dbReference type="NCBI Taxonomy" id="99658"/>
    <lineage>
        <taxon>Eukaryota</taxon>
        <taxon>Viridiplantae</taxon>
        <taxon>Streptophyta</taxon>
        <taxon>Embryophyta</taxon>
        <taxon>Tracheophyta</taxon>
        <taxon>Spermatophyta</taxon>
        <taxon>Magnoliopsida</taxon>
        <taxon>eudicotyledons</taxon>
        <taxon>Gunneridae</taxon>
        <taxon>Pentapetalae</taxon>
        <taxon>rosids</taxon>
        <taxon>malvids</taxon>
        <taxon>Sapindales</taxon>
        <taxon>Sapindaceae</taxon>
        <taxon>Xanthoceroideae</taxon>
        <taxon>Xanthoceras</taxon>
    </lineage>
</organism>
<dbReference type="InterPro" id="IPR031052">
    <property type="entry name" value="FHY3/FAR1"/>
</dbReference>
<comment type="function">
    <text evidence="1">Putative transcription activator involved in regulating light control of development.</text>
</comment>
<evidence type="ECO:0000256" key="1">
    <source>
        <dbReference type="RuleBase" id="RU367018"/>
    </source>
</evidence>
<dbReference type="PANTHER" id="PTHR31669">
    <property type="entry name" value="PROTEIN FAR1-RELATED SEQUENCE 10-RELATED"/>
    <property type="match status" value="1"/>
</dbReference>
<accession>A0ABQ8HFK7</accession>
<proteinExistence type="inferred from homology"/>
<keyword evidence="1" id="KW-0539">Nucleus</keyword>
<keyword evidence="1" id="KW-0479">Metal-binding</keyword>
<comment type="subcellular location">
    <subcellularLocation>
        <location evidence="1">Nucleus</location>
    </subcellularLocation>
</comment>
<protein>
    <recommendedName>
        <fullName evidence="1">Protein FAR1-RELATED SEQUENCE</fullName>
    </recommendedName>
</protein>
<evidence type="ECO:0000313" key="3">
    <source>
        <dbReference type="Proteomes" id="UP000827721"/>
    </source>
</evidence>
<dbReference type="PANTHER" id="PTHR31669:SF302">
    <property type="entry name" value="PROTEIN FAR1-RELATED SEQUENCE"/>
    <property type="match status" value="1"/>
</dbReference>
<keyword evidence="3" id="KW-1185">Reference proteome</keyword>
<sequence length="317" mass="36002">MPLTITIGVSTLERLQLAHPPSFLFLKSSFSLVSHEAPTLIYGIFEEALVWNPKQGAVIYRDHYVDFRNCAWESSTMDEFESKRLELIENCKLHENGLFQSLYEIGSKWVPVFVNHIFSAGMSTSQRAESCHSFFKKYVSKKNSLMDFILRFNRALAHQRYEELIADHTDSNGTLMLKSQWSMENQMAELYTQRWTKAAKCDVVVDDKGSEEASKILEDDLNNVLSKVKSVVSSDSISERHSSTPQIYNEPLAVRAKGCGKRLKGGKEKAKGKTTDNSRRCNGCGKVNHEDFNEGIIQDEAKKKASLNSDLYFNFSI</sequence>